<evidence type="ECO:0000256" key="5">
    <source>
        <dbReference type="SAM" id="MobiDB-lite"/>
    </source>
</evidence>
<dbReference type="Proteomes" id="UP001218218">
    <property type="component" value="Unassembled WGS sequence"/>
</dbReference>
<proteinExistence type="predicted"/>
<dbReference type="GO" id="GO:0008270">
    <property type="term" value="F:zinc ion binding"/>
    <property type="evidence" value="ECO:0007669"/>
    <property type="project" value="UniProtKB-KW"/>
</dbReference>
<dbReference type="SUPFAM" id="SSF144232">
    <property type="entry name" value="HIT/MYND zinc finger-like"/>
    <property type="match status" value="1"/>
</dbReference>
<evidence type="ECO:0000256" key="1">
    <source>
        <dbReference type="ARBA" id="ARBA00022723"/>
    </source>
</evidence>
<keyword evidence="8" id="KW-1185">Reference proteome</keyword>
<protein>
    <recommendedName>
        <fullName evidence="6">MYND-type domain-containing protein</fullName>
    </recommendedName>
</protein>
<feature type="region of interest" description="Disordered" evidence="5">
    <location>
        <begin position="604"/>
        <end position="634"/>
    </location>
</feature>
<gene>
    <name evidence="7" type="ORF">DFH08DRAFT_839405</name>
</gene>
<evidence type="ECO:0000259" key="6">
    <source>
        <dbReference type="PROSITE" id="PS50865"/>
    </source>
</evidence>
<dbReference type="EMBL" id="JARIHO010000003">
    <property type="protein sequence ID" value="KAJ7364474.1"/>
    <property type="molecule type" value="Genomic_DNA"/>
</dbReference>
<evidence type="ECO:0000313" key="8">
    <source>
        <dbReference type="Proteomes" id="UP001218218"/>
    </source>
</evidence>
<dbReference type="AlphaFoldDB" id="A0AAD7APJ6"/>
<feature type="domain" description="MYND-type" evidence="6">
    <location>
        <begin position="430"/>
        <end position="468"/>
    </location>
</feature>
<keyword evidence="2 4" id="KW-0863">Zinc-finger</keyword>
<evidence type="ECO:0000256" key="3">
    <source>
        <dbReference type="ARBA" id="ARBA00022833"/>
    </source>
</evidence>
<comment type="caution">
    <text evidence="7">The sequence shown here is derived from an EMBL/GenBank/DDBJ whole genome shotgun (WGS) entry which is preliminary data.</text>
</comment>
<keyword evidence="1" id="KW-0479">Metal-binding</keyword>
<name>A0AAD7APJ6_9AGAR</name>
<dbReference type="InterPro" id="IPR002893">
    <property type="entry name" value="Znf_MYND"/>
</dbReference>
<dbReference type="Gene3D" id="6.10.140.2220">
    <property type="match status" value="1"/>
</dbReference>
<evidence type="ECO:0000313" key="7">
    <source>
        <dbReference type="EMBL" id="KAJ7364474.1"/>
    </source>
</evidence>
<evidence type="ECO:0000256" key="4">
    <source>
        <dbReference type="PROSITE-ProRule" id="PRU00134"/>
    </source>
</evidence>
<dbReference type="Pfam" id="PF01753">
    <property type="entry name" value="zf-MYND"/>
    <property type="match status" value="1"/>
</dbReference>
<sequence>MNAQHHAELVRKLSATPARYIESARRQNAPGLGALQDLSIVWGNVPQTLELGIIDMFLSHLRADKAPALTTPPRAWRLDAAFAHVSLVALGGVGLLLDNPMFQEQSRTISNGWQGIFKWCAYIYDARVASESAQDREIFLASIGNVLQALCPLSGLVASMVKTAGCLELVTKLWVLEDAPASIDLGPVSTATLGALISSAALMGRSDTHGRVIRAAGGDAEFIVRLELGRVKKATKAINFDGGALALSWHLNFITALCQIYPHPLRRAFFDADGIAVVTSSFVALSRIVVQNPTPTCISMMTSCFLFFSSYLEGDDYLSLVHAIKAGFLPAFLDCSPVFSQMPQHCVESALDILAKVLPPYLVYLSFFKAVTSALDKLKTPHYQASIVQPMIRTSWSSFVALLEKRRPSFEHVKKLKSEGTPVECAYIKCRLIDVKNSFRRCAACRTATYCSAECQKLAWKSSHRTDCAHMKAEYDGHRDKGRPKTDLAGLHGLAIWVSDVNFAAFHSIAEREFPDTPHEKLMPCIDFRRVPEEYSVKVIEPGASGHPGVYFSPADAAVGEERFQMLVSQWRGTGKTIVQSVIASGATIEILTTPIERKDFWTDKNTYSSDEESDSSDGEAMSLISDLTLNGLD</sequence>
<evidence type="ECO:0000256" key="2">
    <source>
        <dbReference type="ARBA" id="ARBA00022771"/>
    </source>
</evidence>
<keyword evidence="3" id="KW-0862">Zinc</keyword>
<dbReference type="PROSITE" id="PS50865">
    <property type="entry name" value="ZF_MYND_2"/>
    <property type="match status" value="1"/>
</dbReference>
<accession>A0AAD7APJ6</accession>
<organism evidence="7 8">
    <name type="scientific">Mycena albidolilacea</name>
    <dbReference type="NCBI Taxonomy" id="1033008"/>
    <lineage>
        <taxon>Eukaryota</taxon>
        <taxon>Fungi</taxon>
        <taxon>Dikarya</taxon>
        <taxon>Basidiomycota</taxon>
        <taxon>Agaricomycotina</taxon>
        <taxon>Agaricomycetes</taxon>
        <taxon>Agaricomycetidae</taxon>
        <taxon>Agaricales</taxon>
        <taxon>Marasmiineae</taxon>
        <taxon>Mycenaceae</taxon>
        <taxon>Mycena</taxon>
    </lineage>
</organism>
<reference evidence="7" key="1">
    <citation type="submission" date="2023-03" db="EMBL/GenBank/DDBJ databases">
        <title>Massive genome expansion in bonnet fungi (Mycena s.s.) driven by repeated elements and novel gene families across ecological guilds.</title>
        <authorList>
            <consortium name="Lawrence Berkeley National Laboratory"/>
            <person name="Harder C.B."/>
            <person name="Miyauchi S."/>
            <person name="Viragh M."/>
            <person name="Kuo A."/>
            <person name="Thoen E."/>
            <person name="Andreopoulos B."/>
            <person name="Lu D."/>
            <person name="Skrede I."/>
            <person name="Drula E."/>
            <person name="Henrissat B."/>
            <person name="Morin E."/>
            <person name="Kohler A."/>
            <person name="Barry K."/>
            <person name="LaButti K."/>
            <person name="Morin E."/>
            <person name="Salamov A."/>
            <person name="Lipzen A."/>
            <person name="Mereny Z."/>
            <person name="Hegedus B."/>
            <person name="Baldrian P."/>
            <person name="Stursova M."/>
            <person name="Weitz H."/>
            <person name="Taylor A."/>
            <person name="Grigoriev I.V."/>
            <person name="Nagy L.G."/>
            <person name="Martin F."/>
            <person name="Kauserud H."/>
        </authorList>
    </citation>
    <scope>NUCLEOTIDE SEQUENCE</scope>
    <source>
        <strain evidence="7">CBHHK002</strain>
    </source>
</reference>